<dbReference type="Gene3D" id="3.30.300.30">
    <property type="match status" value="1"/>
</dbReference>
<comment type="caution">
    <text evidence="9">The sequence shown here is derived from an EMBL/GenBank/DDBJ whole genome shotgun (WGS) entry which is preliminary data.</text>
</comment>
<evidence type="ECO:0000256" key="2">
    <source>
        <dbReference type="ARBA" id="ARBA00012959"/>
    </source>
</evidence>
<dbReference type="PANTHER" id="PTHR44378">
    <property type="entry name" value="ACYL-ACTIVATING ENZYME 17, PEROXISOMAL-RELATED"/>
    <property type="match status" value="1"/>
</dbReference>
<comment type="similarity">
    <text evidence="1">Belongs to the ATP-dependent AMP-binding enzyme family.</text>
</comment>
<dbReference type="InterPro" id="IPR000873">
    <property type="entry name" value="AMP-dep_synth/lig_dom"/>
</dbReference>
<organism evidence="9 10">
    <name type="scientific">Carex littledalei</name>
    <dbReference type="NCBI Taxonomy" id="544730"/>
    <lineage>
        <taxon>Eukaryota</taxon>
        <taxon>Viridiplantae</taxon>
        <taxon>Streptophyta</taxon>
        <taxon>Embryophyta</taxon>
        <taxon>Tracheophyta</taxon>
        <taxon>Spermatophyta</taxon>
        <taxon>Magnoliopsida</taxon>
        <taxon>Liliopsida</taxon>
        <taxon>Poales</taxon>
        <taxon>Cyperaceae</taxon>
        <taxon>Cyperoideae</taxon>
        <taxon>Cariceae</taxon>
        <taxon>Carex</taxon>
        <taxon>Carex subgen. Euthyceras</taxon>
    </lineage>
</organism>
<dbReference type="Gene3D" id="3.40.50.12780">
    <property type="entry name" value="N-terminal domain of ligase-like"/>
    <property type="match status" value="1"/>
</dbReference>
<comment type="catalytic activity">
    <reaction evidence="3">
        <text>(E)-4-coumarate + ATP + H(+) = (E)-4-coumaroyl-AMP + diphosphate</text>
        <dbReference type="Rhea" id="RHEA:72419"/>
        <dbReference type="ChEBI" id="CHEBI:12876"/>
        <dbReference type="ChEBI" id="CHEBI:15378"/>
        <dbReference type="ChEBI" id="CHEBI:30616"/>
        <dbReference type="ChEBI" id="CHEBI:33019"/>
        <dbReference type="ChEBI" id="CHEBI:192348"/>
    </reaction>
    <physiologicalReaction direction="left-to-right" evidence="3">
        <dbReference type="Rhea" id="RHEA:72420"/>
    </physiologicalReaction>
</comment>
<sequence>MARSMAYQALDKISAEEISAVGVPADEAERLHVALGDIIQKHGTSGPATWREISSRMLTPELPFALHQMMYYGCYRAYASSTPPAWTPSLDDAVSTNIGRLLEKRGKEILGSGYKDPISSFSEFHKFSISDPEAYWSMIFEEMEIKFSAKASCILCESASYPGGQWLCGAVLNSASNCLNVKNGGSLDDVAIVWRDEGCDDMPLNIMTLKKLKAEVCHVANALDTLGLEKGSAIAIDMPMNPIAVIIYLAIVLAGYVVVSIADSFAPDEISTRLTISKTKAIFTQDYILRGEKELPLYSRVVDAKSPLAIVVPARATKPFKGLRDGDLSWDDFLGQVNVTEKDAYTAVEQPAEAFTNILFSSGTTGEPKAIPWTHSTPLKAAADAWSHMDIRKGDVVCWPTNLGWMMGPWLVYASLLNGSSIALFNGSPLGHGFAKFLQDAKVTMLGLVPSIVRAWKITNCTAGLDWSNIRCFSSSGEASSVDEYLWLMGRAKYKPVIEYCGGTEIGGGFVTGSMLQPQALAAFSTPAMGCHLYILGSDGKPLAEDAGGIGELALDPTMFGASTTLLNANHYDVYFKDMPIWNGKQLRRHGDEFERNKEGYYRAHGRADDTMNLGGIKVSSVELERIFNGVNCDVMETAAIGVPPSGGGPEQLVVAVVLKDQSSEKVILEKLKLEFNLALQKKLNPLFKVSSVIEVPALPRTASNKVMRRVLRREFSQSNKRAKY</sequence>
<dbReference type="InterPro" id="IPR020845">
    <property type="entry name" value="AMP-binding_CS"/>
</dbReference>
<feature type="domain" description="Acetyl-coenzyme A synthetase N-terminal" evidence="8">
    <location>
        <begin position="123"/>
        <end position="178"/>
    </location>
</feature>
<dbReference type="Pfam" id="PF00501">
    <property type="entry name" value="AMP-binding"/>
    <property type="match status" value="1"/>
</dbReference>
<dbReference type="AlphaFoldDB" id="A0A833QZH8"/>
<evidence type="ECO:0000256" key="6">
    <source>
        <dbReference type="SAM" id="Phobius"/>
    </source>
</evidence>
<dbReference type="InterPro" id="IPR042099">
    <property type="entry name" value="ANL_N_sf"/>
</dbReference>
<dbReference type="Pfam" id="PF16177">
    <property type="entry name" value="ACAS_N"/>
    <property type="match status" value="1"/>
</dbReference>
<comment type="catalytic activity">
    <reaction evidence="4">
        <text>(E)-4-coumaroyl-AMP + CoA = (E)-4-coumaroyl-CoA + AMP + H(+)</text>
        <dbReference type="Rhea" id="RHEA:72423"/>
        <dbReference type="ChEBI" id="CHEBI:15378"/>
        <dbReference type="ChEBI" id="CHEBI:57287"/>
        <dbReference type="ChEBI" id="CHEBI:85008"/>
        <dbReference type="ChEBI" id="CHEBI:192348"/>
        <dbReference type="ChEBI" id="CHEBI:456215"/>
    </reaction>
    <physiologicalReaction direction="left-to-right" evidence="4">
        <dbReference type="Rhea" id="RHEA:72424"/>
    </physiologicalReaction>
</comment>
<evidence type="ECO:0000259" key="7">
    <source>
        <dbReference type="Pfam" id="PF00501"/>
    </source>
</evidence>
<dbReference type="Proteomes" id="UP000623129">
    <property type="component" value="Unassembled WGS sequence"/>
</dbReference>
<dbReference type="OrthoDB" id="10253115at2759"/>
<keyword evidence="10" id="KW-1185">Reference proteome</keyword>
<evidence type="ECO:0000256" key="5">
    <source>
        <dbReference type="ARBA" id="ARBA00034252"/>
    </source>
</evidence>
<dbReference type="PROSITE" id="PS00455">
    <property type="entry name" value="AMP_BINDING"/>
    <property type="match status" value="1"/>
</dbReference>
<feature type="transmembrane region" description="Helical" evidence="6">
    <location>
        <begin position="243"/>
        <end position="262"/>
    </location>
</feature>
<dbReference type="InterPro" id="IPR045851">
    <property type="entry name" value="AMP-bd_C_sf"/>
</dbReference>
<dbReference type="InterPro" id="IPR032387">
    <property type="entry name" value="ACAS_N"/>
</dbReference>
<dbReference type="SUPFAM" id="SSF56801">
    <property type="entry name" value="Acetyl-CoA synthetase-like"/>
    <property type="match status" value="1"/>
</dbReference>
<reference evidence="9" key="1">
    <citation type="submission" date="2020-01" db="EMBL/GenBank/DDBJ databases">
        <title>Genome sequence of Kobresia littledalei, the first chromosome-level genome in the family Cyperaceae.</title>
        <authorList>
            <person name="Qu G."/>
        </authorList>
    </citation>
    <scope>NUCLEOTIDE SEQUENCE</scope>
    <source>
        <strain evidence="9">C.B.Clarke</strain>
        <tissue evidence="9">Leaf</tissue>
    </source>
</reference>
<keyword evidence="6" id="KW-1133">Transmembrane helix</keyword>
<evidence type="ECO:0000256" key="1">
    <source>
        <dbReference type="ARBA" id="ARBA00006432"/>
    </source>
</evidence>
<keyword evidence="6" id="KW-0812">Transmembrane</keyword>
<evidence type="ECO:0000313" key="9">
    <source>
        <dbReference type="EMBL" id="KAF3329702.1"/>
    </source>
</evidence>
<feature type="domain" description="AMP-dependent synthetase/ligase" evidence="7">
    <location>
        <begin position="190"/>
        <end position="554"/>
    </location>
</feature>
<dbReference type="EC" id="6.2.1.12" evidence="2"/>
<protein>
    <recommendedName>
        <fullName evidence="2">4-coumarate--CoA ligase</fullName>
        <ecNumber evidence="2">6.2.1.12</ecNumber>
    </recommendedName>
</protein>
<name>A0A833QZH8_9POAL</name>
<dbReference type="PANTHER" id="PTHR44378:SF2">
    <property type="entry name" value="ACYL-ACTIVATING ENZYME 17, PEROXISOMAL-RELATED"/>
    <property type="match status" value="1"/>
</dbReference>
<proteinExistence type="inferred from homology"/>
<accession>A0A833QZH8</accession>
<evidence type="ECO:0000256" key="3">
    <source>
        <dbReference type="ARBA" id="ARBA00034219"/>
    </source>
</evidence>
<dbReference type="EMBL" id="SWLB01000014">
    <property type="protein sequence ID" value="KAF3329702.1"/>
    <property type="molecule type" value="Genomic_DNA"/>
</dbReference>
<comment type="catalytic activity">
    <reaction evidence="5">
        <text>(E)-4-coumarate + ATP + CoA = (E)-4-coumaroyl-CoA + AMP + diphosphate</text>
        <dbReference type="Rhea" id="RHEA:19641"/>
        <dbReference type="ChEBI" id="CHEBI:12876"/>
        <dbReference type="ChEBI" id="CHEBI:30616"/>
        <dbReference type="ChEBI" id="CHEBI:33019"/>
        <dbReference type="ChEBI" id="CHEBI:57287"/>
        <dbReference type="ChEBI" id="CHEBI:85008"/>
        <dbReference type="ChEBI" id="CHEBI:456215"/>
        <dbReference type="EC" id="6.2.1.12"/>
    </reaction>
    <physiologicalReaction direction="left-to-right" evidence="5">
        <dbReference type="Rhea" id="RHEA:19642"/>
    </physiologicalReaction>
</comment>
<dbReference type="GO" id="GO:0016207">
    <property type="term" value="F:4-coumarate-CoA ligase activity"/>
    <property type="evidence" value="ECO:0007669"/>
    <property type="project" value="UniProtKB-EC"/>
</dbReference>
<dbReference type="GO" id="GO:0009698">
    <property type="term" value="P:phenylpropanoid metabolic process"/>
    <property type="evidence" value="ECO:0007669"/>
    <property type="project" value="UniProtKB-ARBA"/>
</dbReference>
<evidence type="ECO:0000256" key="4">
    <source>
        <dbReference type="ARBA" id="ARBA00034223"/>
    </source>
</evidence>
<evidence type="ECO:0000313" key="10">
    <source>
        <dbReference type="Proteomes" id="UP000623129"/>
    </source>
</evidence>
<evidence type="ECO:0000259" key="8">
    <source>
        <dbReference type="Pfam" id="PF16177"/>
    </source>
</evidence>
<keyword evidence="6" id="KW-0472">Membrane</keyword>
<gene>
    <name evidence="9" type="ORF">FCM35_KLT05033</name>
</gene>
<dbReference type="GO" id="GO:0106290">
    <property type="term" value="F:trans-cinnamate-CoA ligase activity"/>
    <property type="evidence" value="ECO:0007669"/>
    <property type="project" value="UniProtKB-ARBA"/>
</dbReference>